<feature type="region of interest" description="Disordered" evidence="5">
    <location>
        <begin position="1"/>
        <end position="40"/>
    </location>
</feature>
<dbReference type="InterPro" id="IPR007854">
    <property type="entry name" value="Fip1_dom"/>
</dbReference>
<evidence type="ECO:0000256" key="3">
    <source>
        <dbReference type="ARBA" id="ARBA00022664"/>
    </source>
</evidence>
<feature type="compositionally biased region" description="Polar residues" evidence="5">
    <location>
        <begin position="143"/>
        <end position="163"/>
    </location>
</feature>
<evidence type="ECO:0000259" key="6">
    <source>
        <dbReference type="Pfam" id="PF05182"/>
    </source>
</evidence>
<name>A0A0C2XQD1_AMAMK</name>
<feature type="domain" description="Pre-mRNA polyadenylation factor Fip1" evidence="6">
    <location>
        <begin position="251"/>
        <end position="292"/>
    </location>
</feature>
<evidence type="ECO:0000256" key="1">
    <source>
        <dbReference type="ARBA" id="ARBA00004123"/>
    </source>
</evidence>
<reference evidence="7 8" key="1">
    <citation type="submission" date="2014-04" db="EMBL/GenBank/DDBJ databases">
        <title>Evolutionary Origins and Diversification of the Mycorrhizal Mutualists.</title>
        <authorList>
            <consortium name="DOE Joint Genome Institute"/>
            <consortium name="Mycorrhizal Genomics Consortium"/>
            <person name="Kohler A."/>
            <person name="Kuo A."/>
            <person name="Nagy L.G."/>
            <person name="Floudas D."/>
            <person name="Copeland A."/>
            <person name="Barry K.W."/>
            <person name="Cichocki N."/>
            <person name="Veneault-Fourrey C."/>
            <person name="LaButti K."/>
            <person name="Lindquist E.A."/>
            <person name="Lipzen A."/>
            <person name="Lundell T."/>
            <person name="Morin E."/>
            <person name="Murat C."/>
            <person name="Riley R."/>
            <person name="Ohm R."/>
            <person name="Sun H."/>
            <person name="Tunlid A."/>
            <person name="Henrissat B."/>
            <person name="Grigoriev I.V."/>
            <person name="Hibbett D.S."/>
            <person name="Martin F."/>
        </authorList>
    </citation>
    <scope>NUCLEOTIDE SEQUENCE [LARGE SCALE GENOMIC DNA]</scope>
    <source>
        <strain evidence="7 8">Koide BX008</strain>
    </source>
</reference>
<dbReference type="STRING" id="946122.A0A0C2XQD1"/>
<evidence type="ECO:0000256" key="5">
    <source>
        <dbReference type="SAM" id="MobiDB-lite"/>
    </source>
</evidence>
<dbReference type="PANTHER" id="PTHR13484:SF0">
    <property type="entry name" value="PRE-MRNA 3'-END-PROCESSING FACTOR FIP1"/>
    <property type="match status" value="1"/>
</dbReference>
<dbReference type="InParanoid" id="A0A0C2XQD1"/>
<dbReference type="GO" id="GO:0006397">
    <property type="term" value="P:mRNA processing"/>
    <property type="evidence" value="ECO:0007669"/>
    <property type="project" value="UniProtKB-KW"/>
</dbReference>
<dbReference type="Proteomes" id="UP000054549">
    <property type="component" value="Unassembled WGS sequence"/>
</dbReference>
<gene>
    <name evidence="7" type="ORF">M378DRAFT_93920</name>
</gene>
<accession>A0A0C2XQD1</accession>
<dbReference type="InterPro" id="IPR051187">
    <property type="entry name" value="Pre-mRNA_3'-end_processing_reg"/>
</dbReference>
<feature type="region of interest" description="Disordered" evidence="5">
    <location>
        <begin position="448"/>
        <end position="574"/>
    </location>
</feature>
<dbReference type="AlphaFoldDB" id="A0A0C2XQD1"/>
<evidence type="ECO:0000313" key="7">
    <source>
        <dbReference type="EMBL" id="KIL71413.1"/>
    </source>
</evidence>
<evidence type="ECO:0000313" key="8">
    <source>
        <dbReference type="Proteomes" id="UP000054549"/>
    </source>
</evidence>
<proteinExistence type="inferred from homology"/>
<feature type="compositionally biased region" description="Polar residues" evidence="5">
    <location>
        <begin position="123"/>
        <end position="135"/>
    </location>
</feature>
<feature type="compositionally biased region" description="Gly residues" evidence="5">
    <location>
        <begin position="529"/>
        <end position="540"/>
    </location>
</feature>
<protein>
    <recommendedName>
        <fullName evidence="6">Pre-mRNA polyadenylation factor Fip1 domain-containing protein</fullName>
    </recommendedName>
</protein>
<comment type="similarity">
    <text evidence="2">Belongs to the FIP1 family.</text>
</comment>
<evidence type="ECO:0000256" key="2">
    <source>
        <dbReference type="ARBA" id="ARBA00007459"/>
    </source>
</evidence>
<feature type="region of interest" description="Disordered" evidence="5">
    <location>
        <begin position="90"/>
        <end position="242"/>
    </location>
</feature>
<keyword evidence="8" id="KW-1185">Reference proteome</keyword>
<keyword evidence="4" id="KW-0539">Nucleus</keyword>
<comment type="subcellular location">
    <subcellularLocation>
        <location evidence="1">Nucleus</location>
    </subcellularLocation>
</comment>
<dbReference type="GO" id="GO:0005847">
    <property type="term" value="C:mRNA cleavage and polyadenylation specificity factor complex"/>
    <property type="evidence" value="ECO:0007669"/>
    <property type="project" value="TreeGrafter"/>
</dbReference>
<dbReference type="Pfam" id="PF05182">
    <property type="entry name" value="Fip1"/>
    <property type="match status" value="1"/>
</dbReference>
<dbReference type="HOGENOM" id="CLU_038604_0_0_1"/>
<feature type="compositionally biased region" description="Acidic residues" evidence="5">
    <location>
        <begin position="94"/>
        <end position="118"/>
    </location>
</feature>
<dbReference type="OrthoDB" id="1917198at2759"/>
<keyword evidence="3" id="KW-0507">mRNA processing</keyword>
<organism evidence="7 8">
    <name type="scientific">Amanita muscaria (strain Koide BX008)</name>
    <dbReference type="NCBI Taxonomy" id="946122"/>
    <lineage>
        <taxon>Eukaryota</taxon>
        <taxon>Fungi</taxon>
        <taxon>Dikarya</taxon>
        <taxon>Basidiomycota</taxon>
        <taxon>Agaricomycotina</taxon>
        <taxon>Agaricomycetes</taxon>
        <taxon>Agaricomycetidae</taxon>
        <taxon>Agaricales</taxon>
        <taxon>Pluteineae</taxon>
        <taxon>Amanitaceae</taxon>
        <taxon>Amanita</taxon>
    </lineage>
</organism>
<sequence length="574" mass="60729">MDEDDEYLYGSSGPTGEPMKQQRTPSGSPPVVTPVPQSATFDNISSTNGVVALLETEAESADAIVPGLSDLTDVVQAASVAVAAAQAQARAQVQEEEEEEEEEQVELGEESDEDDIEIIMEPQNRSLDFRSQNARSKPATGTVPLTSPIRATQPQGPTLTTEYTPMPRGGVPSTTQPPPPSTTAIQAPPPPQPVQTQHVSPLMEGSTEQQQQLVQQDGVDTSNLPPATAPPSHPSIDPAIPGMLDGRSILEVDVANMTEKPWRRPGSDISDWFNYGFDELTWEAYCYRRRELGEMANVLKANLINFTGMPEDQLSNLPPEVRQMVMTGMTALMNAGGPGPGMMGPGMMMDMSNMLGPMGMGMGMNGDMTMGNAMMQMQESAQQGVNVGVGATSTPEQVGSAVGMMQDGFSGAPGPNGMMNMGMGGEFAMQDQNAMNQQMYQNIDNSANVATPTPGPGPAIRGGTPVAPVSYRGRGAPTMPRGRGFPVRGRVPAVPRPASPLPPNVPTGPRNQNKYKDRDGNAPAVDGLDYGGGGGGGSVREGGRTPSGEPEERSSSRKRRSSPGVEDLRGPKRR</sequence>
<dbReference type="PANTHER" id="PTHR13484">
    <property type="entry name" value="FIP1-LIKE 1 PROTEIN"/>
    <property type="match status" value="1"/>
</dbReference>
<feature type="compositionally biased region" description="Pro residues" evidence="5">
    <location>
        <begin position="175"/>
        <end position="193"/>
    </location>
</feature>
<evidence type="ECO:0000256" key="4">
    <source>
        <dbReference type="ARBA" id="ARBA00023242"/>
    </source>
</evidence>
<feature type="compositionally biased region" description="Pro residues" evidence="5">
    <location>
        <begin position="494"/>
        <end position="506"/>
    </location>
</feature>
<feature type="compositionally biased region" description="Low complexity" evidence="5">
    <location>
        <begin position="480"/>
        <end position="493"/>
    </location>
</feature>
<dbReference type="EMBL" id="KN818222">
    <property type="protein sequence ID" value="KIL71413.1"/>
    <property type="molecule type" value="Genomic_DNA"/>
</dbReference>